<dbReference type="OrthoDB" id="9779340at2"/>
<organism evidence="2 3">
    <name type="scientific">Dethiobacter alkaliphilus AHT 1</name>
    <dbReference type="NCBI Taxonomy" id="555088"/>
    <lineage>
        <taxon>Bacteria</taxon>
        <taxon>Bacillati</taxon>
        <taxon>Bacillota</taxon>
        <taxon>Dethiobacteria</taxon>
        <taxon>Dethiobacterales</taxon>
        <taxon>Dethiobacteraceae</taxon>
        <taxon>Dethiobacter</taxon>
    </lineage>
</organism>
<dbReference type="SMART" id="SM00257">
    <property type="entry name" value="LysM"/>
    <property type="match status" value="1"/>
</dbReference>
<dbReference type="SUPFAM" id="SSF54106">
    <property type="entry name" value="LysM domain"/>
    <property type="match status" value="1"/>
</dbReference>
<reference evidence="2 3" key="1">
    <citation type="submission" date="2009-02" db="EMBL/GenBank/DDBJ databases">
        <title>Sequencing of the draft genome and assembly of Dethiobacter alkaliphilus AHT 1.</title>
        <authorList>
            <consortium name="US DOE Joint Genome Institute (JGI-PGF)"/>
            <person name="Lucas S."/>
            <person name="Copeland A."/>
            <person name="Lapidus A."/>
            <person name="Glavina del Rio T."/>
            <person name="Dalin E."/>
            <person name="Tice H."/>
            <person name="Bruce D."/>
            <person name="Goodwin L."/>
            <person name="Pitluck S."/>
            <person name="Larimer F."/>
            <person name="Land M.L."/>
            <person name="Hauser L."/>
            <person name="Muyzer G."/>
        </authorList>
    </citation>
    <scope>NUCLEOTIDE SEQUENCE [LARGE SCALE GENOMIC DNA]</scope>
    <source>
        <strain evidence="2 3">AHT 1</strain>
    </source>
</reference>
<dbReference type="InterPro" id="IPR024300">
    <property type="entry name" value="SipL_SPOCS_dom"/>
</dbReference>
<evidence type="ECO:0000313" key="3">
    <source>
        <dbReference type="Proteomes" id="UP000006443"/>
    </source>
</evidence>
<comment type="caution">
    <text evidence="2">The sequence shown here is derived from an EMBL/GenBank/DDBJ whole genome shotgun (WGS) entry which is preliminary data.</text>
</comment>
<dbReference type="PROSITE" id="PS51782">
    <property type="entry name" value="LYSM"/>
    <property type="match status" value="1"/>
</dbReference>
<dbReference type="InterPro" id="IPR036779">
    <property type="entry name" value="LysM_dom_sf"/>
</dbReference>
<dbReference type="STRING" id="555088.DealDRAFT_2576"/>
<protein>
    <submittedName>
        <fullName evidence="2">Peptidoglycan-binding LysM</fullName>
    </submittedName>
</protein>
<dbReference type="GO" id="GO:0008932">
    <property type="term" value="F:lytic endotransglycosylase activity"/>
    <property type="evidence" value="ECO:0007669"/>
    <property type="project" value="TreeGrafter"/>
</dbReference>
<gene>
    <name evidence="2" type="ORF">DealDRAFT_2576</name>
</gene>
<dbReference type="RefSeq" id="WP_008518114.1">
    <property type="nucleotide sequence ID" value="NZ_ACJM01000015.1"/>
</dbReference>
<name>C0GJB7_DETAL</name>
<dbReference type="Pfam" id="PF12673">
    <property type="entry name" value="SipL"/>
    <property type="match status" value="1"/>
</dbReference>
<evidence type="ECO:0000259" key="1">
    <source>
        <dbReference type="PROSITE" id="PS51782"/>
    </source>
</evidence>
<dbReference type="Pfam" id="PF01476">
    <property type="entry name" value="LysM"/>
    <property type="match status" value="1"/>
</dbReference>
<dbReference type="AlphaFoldDB" id="C0GJB7"/>
<dbReference type="Proteomes" id="UP000006443">
    <property type="component" value="Unassembled WGS sequence"/>
</dbReference>
<dbReference type="Gene3D" id="3.10.350.10">
    <property type="entry name" value="LysM domain"/>
    <property type="match status" value="1"/>
</dbReference>
<dbReference type="InterPro" id="IPR018392">
    <property type="entry name" value="LysM"/>
</dbReference>
<keyword evidence="3" id="KW-1185">Reference proteome</keyword>
<evidence type="ECO:0000313" key="2">
    <source>
        <dbReference type="EMBL" id="EEG76602.1"/>
    </source>
</evidence>
<feature type="domain" description="LysM" evidence="1">
    <location>
        <begin position="468"/>
        <end position="512"/>
    </location>
</feature>
<dbReference type="PANTHER" id="PTHR33734">
    <property type="entry name" value="LYSM DOMAIN-CONTAINING GPI-ANCHORED PROTEIN 2"/>
    <property type="match status" value="1"/>
</dbReference>
<dbReference type="EMBL" id="ACJM01000015">
    <property type="protein sequence ID" value="EEG76602.1"/>
    <property type="molecule type" value="Genomic_DNA"/>
</dbReference>
<dbReference type="eggNOG" id="COG1388">
    <property type="taxonomic scope" value="Bacteria"/>
</dbReference>
<sequence length="514" mass="57671">MGNEKFEHISRVLPLILAAGETELDFSLLWSLPGNVSEYNEPELTVMDVEAQALENQICIRFSINQETYYVDEKTGLVEKASTTHQQTRLLPVDNIKPGDLVQVDVAADLRGNWQAVRSKDGTSFKGDCRLSVGYTVQEQQEVMFYKPAQLDGEILAESLSVESIHSRFARTIDLAIPAEFTEAPASLAKIEAELVNVKATSLFAWVKVEGEVVAQLPYLNNEGQPCEEMVVYPVKQYLEVPEARPDMEVAPGGRVEIFTCQHEDGEKAGTLRGLLHIQGRLSRLEPLNVALQARSHQSFYHGHKPHQYPHDKPFWLEQVVGTGSSQTLIQREIIFVRRARKVREPVDARVRNLRHEIIPNKVIVRGVLHKQIMAVDAETSVVFSQDVREDFVHFVDVPGASPGMRAHVDARVEFVKVDIHPGGETARQVTIIEIRVKVTRPVKKDVVVSPISPPHKPVKPPAKPEKRVYTVRSGDSVWKIANMFGVSMESIIRANNLQNPDLIFPGQQLIIPR</sequence>
<proteinExistence type="predicted"/>
<accession>C0GJB7</accession>
<dbReference type="CDD" id="cd00118">
    <property type="entry name" value="LysM"/>
    <property type="match status" value="1"/>
</dbReference>
<dbReference type="PANTHER" id="PTHR33734:SF22">
    <property type="entry name" value="MEMBRANE-BOUND LYTIC MUREIN TRANSGLYCOSYLASE D"/>
    <property type="match status" value="1"/>
</dbReference>